<dbReference type="RefSeq" id="WP_120040357.1">
    <property type="nucleotide sequence ID" value="NZ_QZFU01000016.1"/>
</dbReference>
<dbReference type="Proteomes" id="UP000266677">
    <property type="component" value="Unassembled WGS sequence"/>
</dbReference>
<name>A0A3A4K013_9NOCA</name>
<evidence type="ECO:0000313" key="2">
    <source>
        <dbReference type="Proteomes" id="UP000266677"/>
    </source>
</evidence>
<sequence length="113" mass="11502">MSGIYIEPARVKATGNALDALAVAAREQTDRYFESSAQVGADNPGFAAGPQLAAYATELHSQIKGFIDDLSASAKGIVEAAADHETVDGASAHALTSEFLALNGLAAAPLSGR</sequence>
<organism evidence="1 2">
    <name type="scientific">Nocardia panacis</name>
    <dbReference type="NCBI Taxonomy" id="2340916"/>
    <lineage>
        <taxon>Bacteria</taxon>
        <taxon>Bacillati</taxon>
        <taxon>Actinomycetota</taxon>
        <taxon>Actinomycetes</taxon>
        <taxon>Mycobacteriales</taxon>
        <taxon>Nocardiaceae</taxon>
        <taxon>Nocardia</taxon>
    </lineage>
</organism>
<protein>
    <submittedName>
        <fullName evidence="1">Uncharacterized protein</fullName>
    </submittedName>
</protein>
<dbReference type="AlphaFoldDB" id="A0A3A4K013"/>
<dbReference type="EMBL" id="QZFU01000016">
    <property type="protein sequence ID" value="RJO77135.1"/>
    <property type="molecule type" value="Genomic_DNA"/>
</dbReference>
<evidence type="ECO:0000313" key="1">
    <source>
        <dbReference type="EMBL" id="RJO77135.1"/>
    </source>
</evidence>
<dbReference type="OrthoDB" id="4734638at2"/>
<accession>A0A3A4K013</accession>
<comment type="caution">
    <text evidence="1">The sequence shown here is derived from an EMBL/GenBank/DDBJ whole genome shotgun (WGS) entry which is preliminary data.</text>
</comment>
<gene>
    <name evidence="1" type="ORF">D5S18_13330</name>
</gene>
<proteinExistence type="predicted"/>
<reference evidence="1 2" key="1">
    <citation type="submission" date="2018-09" db="EMBL/GenBank/DDBJ databases">
        <title>YIM PH21274 draft genome.</title>
        <authorList>
            <person name="Miao C."/>
        </authorList>
    </citation>
    <scope>NUCLEOTIDE SEQUENCE [LARGE SCALE GENOMIC DNA]</scope>
    <source>
        <strain evidence="1 2">YIM PH 21724</strain>
    </source>
</reference>
<keyword evidence="2" id="KW-1185">Reference proteome</keyword>